<dbReference type="InterPro" id="IPR001387">
    <property type="entry name" value="Cro/C1-type_HTH"/>
</dbReference>
<dbReference type="KEGG" id="pgs:CPT03_02230"/>
<dbReference type="CDD" id="cd00093">
    <property type="entry name" value="HTH_XRE"/>
    <property type="match status" value="1"/>
</dbReference>
<evidence type="ECO:0000313" key="6">
    <source>
        <dbReference type="Proteomes" id="UP000223749"/>
    </source>
</evidence>
<dbReference type="RefSeq" id="WP_099437316.1">
    <property type="nucleotide sequence ID" value="NZ_CP024091.1"/>
</dbReference>
<keyword evidence="3" id="KW-0804">Transcription</keyword>
<dbReference type="PROSITE" id="PS50943">
    <property type="entry name" value="HTH_CROC1"/>
    <property type="match status" value="1"/>
</dbReference>
<proteinExistence type="predicted"/>
<name>A0A2D1U183_9SPHI</name>
<sequence length="131" mass="15384">MERILDHRSKNLNKMHVGNNIRKIREVREIKQAYIAQKLDISLTSYGKIERNEVDISVKRLNQIADILGVSVAFIVSFNETRLFNFVLDQEKSDSGYCLLIQHMKENIHWLKSENERLLDLISRLSYSAHK</sequence>
<organism evidence="5 6">
    <name type="scientific">Pedobacter ginsengisoli</name>
    <dbReference type="NCBI Taxonomy" id="363852"/>
    <lineage>
        <taxon>Bacteria</taxon>
        <taxon>Pseudomonadati</taxon>
        <taxon>Bacteroidota</taxon>
        <taxon>Sphingobacteriia</taxon>
        <taxon>Sphingobacteriales</taxon>
        <taxon>Sphingobacteriaceae</taxon>
        <taxon>Pedobacter</taxon>
    </lineage>
</organism>
<dbReference type="SMART" id="SM00530">
    <property type="entry name" value="HTH_XRE"/>
    <property type="match status" value="1"/>
</dbReference>
<evidence type="ECO:0000259" key="4">
    <source>
        <dbReference type="PROSITE" id="PS50943"/>
    </source>
</evidence>
<dbReference type="PANTHER" id="PTHR46797:SF23">
    <property type="entry name" value="HTH-TYPE TRANSCRIPTIONAL REGULATOR SUTR"/>
    <property type="match status" value="1"/>
</dbReference>
<dbReference type="OrthoDB" id="959646at2"/>
<feature type="domain" description="HTH cro/C1-type" evidence="4">
    <location>
        <begin position="21"/>
        <end position="75"/>
    </location>
</feature>
<keyword evidence="2" id="KW-0238">DNA-binding</keyword>
<dbReference type="EMBL" id="CP024091">
    <property type="protein sequence ID" value="ATP55363.1"/>
    <property type="molecule type" value="Genomic_DNA"/>
</dbReference>
<dbReference type="Pfam" id="PF01381">
    <property type="entry name" value="HTH_3"/>
    <property type="match status" value="1"/>
</dbReference>
<keyword evidence="1" id="KW-0805">Transcription regulation</keyword>
<dbReference type="GO" id="GO:0003677">
    <property type="term" value="F:DNA binding"/>
    <property type="evidence" value="ECO:0007669"/>
    <property type="project" value="UniProtKB-KW"/>
</dbReference>
<protein>
    <recommendedName>
        <fullName evidence="4">HTH cro/C1-type domain-containing protein</fullName>
    </recommendedName>
</protein>
<dbReference type="GO" id="GO:0005829">
    <property type="term" value="C:cytosol"/>
    <property type="evidence" value="ECO:0007669"/>
    <property type="project" value="TreeGrafter"/>
</dbReference>
<dbReference type="PANTHER" id="PTHR46797">
    <property type="entry name" value="HTH-TYPE TRANSCRIPTIONAL REGULATOR"/>
    <property type="match status" value="1"/>
</dbReference>
<keyword evidence="6" id="KW-1185">Reference proteome</keyword>
<evidence type="ECO:0000313" key="5">
    <source>
        <dbReference type="EMBL" id="ATP55363.1"/>
    </source>
</evidence>
<evidence type="ECO:0000256" key="3">
    <source>
        <dbReference type="ARBA" id="ARBA00023163"/>
    </source>
</evidence>
<evidence type="ECO:0000256" key="2">
    <source>
        <dbReference type="ARBA" id="ARBA00023125"/>
    </source>
</evidence>
<accession>A0A2D1U183</accession>
<dbReference type="Proteomes" id="UP000223749">
    <property type="component" value="Chromosome"/>
</dbReference>
<reference evidence="5 6" key="1">
    <citation type="submission" date="2017-10" db="EMBL/GenBank/DDBJ databases">
        <title>Whole genome of Pedobacter ginsengisoli T01R-27 isolated from tomato rhizosphere.</title>
        <authorList>
            <person name="Weon H.-Y."/>
            <person name="Lee S.A."/>
            <person name="Sang M.K."/>
            <person name="Song J."/>
        </authorList>
    </citation>
    <scope>NUCLEOTIDE SEQUENCE [LARGE SCALE GENOMIC DNA]</scope>
    <source>
        <strain evidence="5 6">T01R-27</strain>
    </source>
</reference>
<dbReference type="InterPro" id="IPR010982">
    <property type="entry name" value="Lambda_DNA-bd_dom_sf"/>
</dbReference>
<dbReference type="Gene3D" id="1.10.260.40">
    <property type="entry name" value="lambda repressor-like DNA-binding domains"/>
    <property type="match status" value="1"/>
</dbReference>
<gene>
    <name evidence="5" type="ORF">CPT03_02230</name>
</gene>
<dbReference type="InterPro" id="IPR050807">
    <property type="entry name" value="TransReg_Diox_bact_type"/>
</dbReference>
<evidence type="ECO:0000256" key="1">
    <source>
        <dbReference type="ARBA" id="ARBA00023015"/>
    </source>
</evidence>
<dbReference type="SUPFAM" id="SSF47413">
    <property type="entry name" value="lambda repressor-like DNA-binding domains"/>
    <property type="match status" value="1"/>
</dbReference>
<dbReference type="GO" id="GO:0003700">
    <property type="term" value="F:DNA-binding transcription factor activity"/>
    <property type="evidence" value="ECO:0007669"/>
    <property type="project" value="TreeGrafter"/>
</dbReference>
<dbReference type="AlphaFoldDB" id="A0A2D1U183"/>